<dbReference type="GO" id="GO:0030619">
    <property type="term" value="F:U1 snRNA binding"/>
    <property type="evidence" value="ECO:0007669"/>
    <property type="project" value="TreeGrafter"/>
</dbReference>
<dbReference type="PANTHER" id="PTHR11140:SF0">
    <property type="entry name" value="PRE-MRNA-PROCESSING-SPLICING FACTOR 8"/>
    <property type="match status" value="1"/>
</dbReference>
<dbReference type="GO" id="GO:0097157">
    <property type="term" value="F:pre-mRNA intronic binding"/>
    <property type="evidence" value="ECO:0007669"/>
    <property type="project" value="TreeGrafter"/>
</dbReference>
<reference evidence="3" key="1">
    <citation type="submission" date="2014-07" db="EMBL/GenBank/DDBJ databases">
        <title>Identification of a novel salt tolerance gene in wild soybean by whole-genome sequencing.</title>
        <authorList>
            <person name="Lam H.-M."/>
            <person name="Qi X."/>
            <person name="Li M.-W."/>
            <person name="Liu X."/>
            <person name="Xie M."/>
            <person name="Ni M."/>
            <person name="Xu X."/>
        </authorList>
    </citation>
    <scope>NUCLEOTIDE SEQUENCE [LARGE SCALE GENOMIC DNA]</scope>
    <source>
        <tissue evidence="3">Root</tissue>
    </source>
</reference>
<dbReference type="GO" id="GO:0030623">
    <property type="term" value="F:U5 snRNA binding"/>
    <property type="evidence" value="ECO:0007669"/>
    <property type="project" value="TreeGrafter"/>
</dbReference>
<evidence type="ECO:0000256" key="1">
    <source>
        <dbReference type="ARBA" id="ARBA00004191"/>
    </source>
</evidence>
<keyword evidence="2" id="KW-0964">Secreted</keyword>
<dbReference type="EMBL" id="KN653200">
    <property type="protein sequence ID" value="KHN27629.1"/>
    <property type="molecule type" value="Genomic_DNA"/>
</dbReference>
<dbReference type="GO" id="GO:0000244">
    <property type="term" value="P:spliceosomal tri-snRNP complex assembly"/>
    <property type="evidence" value="ECO:0007669"/>
    <property type="project" value="TreeGrafter"/>
</dbReference>
<dbReference type="InterPro" id="IPR012334">
    <property type="entry name" value="Pectin_lyas_fold"/>
</dbReference>
<dbReference type="SUPFAM" id="SSF51126">
    <property type="entry name" value="Pectin lyase-like"/>
    <property type="match status" value="1"/>
</dbReference>
<dbReference type="PANTHER" id="PTHR11140">
    <property type="entry name" value="PRE-MRNA SPLICING FACTOR PRP8"/>
    <property type="match status" value="1"/>
</dbReference>
<comment type="subcellular location">
    <subcellularLocation>
        <location evidence="1">Secreted</location>
        <location evidence="1">Cell wall</location>
    </subcellularLocation>
</comment>
<dbReference type="Proteomes" id="UP000053555">
    <property type="component" value="Unassembled WGS sequence"/>
</dbReference>
<proteinExistence type="predicted"/>
<keyword evidence="2" id="KW-0134">Cell wall</keyword>
<name>A0A0B2R610_GLYSO</name>
<sequence>MGDTSTRSSAINSATYDFLNDLEPLGWMHTQLNELPQLMPQDLTSHAKILENNNQWDEEKCIIFTCSFTPGSCSLTAYSLTFPPIMRRFRCSFVITSLVGPKGNDGNIDGMVLAWWELFSSHSLNYSRPLLIELVASDHVVVSNLTFFNAPAYSIHPVYCSNLYYSKLLSKPCQSEARMLRYGD</sequence>
<dbReference type="Gene3D" id="2.160.20.10">
    <property type="entry name" value="Single-stranded right-handed beta-helix, Pectin lyase-like"/>
    <property type="match status" value="1"/>
</dbReference>
<dbReference type="Gene3D" id="3.40.140.10">
    <property type="entry name" value="Cytidine Deaminase, domain 2"/>
    <property type="match status" value="1"/>
</dbReference>
<dbReference type="GO" id="GO:0030620">
    <property type="term" value="F:U2 snRNA binding"/>
    <property type="evidence" value="ECO:0007669"/>
    <property type="project" value="TreeGrafter"/>
</dbReference>
<dbReference type="GO" id="GO:0071013">
    <property type="term" value="C:catalytic step 2 spliceosome"/>
    <property type="evidence" value="ECO:0007669"/>
    <property type="project" value="TreeGrafter"/>
</dbReference>
<accession>A0A0B2R610</accession>
<dbReference type="GO" id="GO:0005682">
    <property type="term" value="C:U5 snRNP"/>
    <property type="evidence" value="ECO:0007669"/>
    <property type="project" value="TreeGrafter"/>
</dbReference>
<dbReference type="InterPro" id="IPR011050">
    <property type="entry name" value="Pectin_lyase_fold/virulence"/>
</dbReference>
<gene>
    <name evidence="3" type="ORF">glysoja_041662</name>
</gene>
<evidence type="ECO:0000313" key="3">
    <source>
        <dbReference type="EMBL" id="KHN27629.1"/>
    </source>
</evidence>
<dbReference type="AlphaFoldDB" id="A0A0B2R610"/>
<dbReference type="GO" id="GO:0017070">
    <property type="term" value="F:U6 snRNA binding"/>
    <property type="evidence" value="ECO:0007669"/>
    <property type="project" value="TreeGrafter"/>
</dbReference>
<organism evidence="3">
    <name type="scientific">Glycine soja</name>
    <name type="common">Wild soybean</name>
    <dbReference type="NCBI Taxonomy" id="3848"/>
    <lineage>
        <taxon>Eukaryota</taxon>
        <taxon>Viridiplantae</taxon>
        <taxon>Streptophyta</taxon>
        <taxon>Embryophyta</taxon>
        <taxon>Tracheophyta</taxon>
        <taxon>Spermatophyta</taxon>
        <taxon>Magnoliopsida</taxon>
        <taxon>eudicotyledons</taxon>
        <taxon>Gunneridae</taxon>
        <taxon>Pentapetalae</taxon>
        <taxon>rosids</taxon>
        <taxon>fabids</taxon>
        <taxon>Fabales</taxon>
        <taxon>Fabaceae</taxon>
        <taxon>Papilionoideae</taxon>
        <taxon>50 kb inversion clade</taxon>
        <taxon>NPAAA clade</taxon>
        <taxon>indigoferoid/millettioid clade</taxon>
        <taxon>Phaseoleae</taxon>
        <taxon>Glycine</taxon>
        <taxon>Glycine subgen. Soja</taxon>
    </lineage>
</organism>
<protein>
    <submittedName>
        <fullName evidence="3">Pre-mRNA-processing-splicing factor 8</fullName>
    </submittedName>
</protein>
<evidence type="ECO:0000256" key="2">
    <source>
        <dbReference type="ARBA" id="ARBA00022512"/>
    </source>
</evidence>
<dbReference type="InterPro" id="IPR027652">
    <property type="entry name" value="PRP8"/>
</dbReference>